<dbReference type="AlphaFoldDB" id="A0A0E9NFY8"/>
<feature type="compositionally biased region" description="Low complexity" evidence="1">
    <location>
        <begin position="67"/>
        <end position="88"/>
    </location>
</feature>
<reference evidence="2 3" key="3">
    <citation type="journal article" date="2015" name="Genome Announc.">
        <title>Draft Genome Sequence of the Archiascomycetous Yeast Saitoella complicata.</title>
        <authorList>
            <person name="Yamauchi K."/>
            <person name="Kondo S."/>
            <person name="Hamamoto M."/>
            <person name="Takahashi Y."/>
            <person name="Ogura Y."/>
            <person name="Hayashi T."/>
            <person name="Nishida H."/>
        </authorList>
    </citation>
    <scope>NUCLEOTIDE SEQUENCE [LARGE SCALE GENOMIC DNA]</scope>
    <source>
        <strain evidence="2 3">NRRL Y-17804</strain>
    </source>
</reference>
<accession>A0A0E9NFY8</accession>
<protein>
    <submittedName>
        <fullName evidence="2">Uncharacterized protein</fullName>
    </submittedName>
</protein>
<reference evidence="2 3" key="2">
    <citation type="journal article" date="2014" name="J. Gen. Appl. Microbiol.">
        <title>The early diverging ascomycetous budding yeast Saitoella complicata has three histone deacetylases belonging to the Clr6, Hos2, and Rpd3 lineages.</title>
        <authorList>
            <person name="Nishida H."/>
            <person name="Matsumoto T."/>
            <person name="Kondo S."/>
            <person name="Hamamoto M."/>
            <person name="Yoshikawa H."/>
        </authorList>
    </citation>
    <scope>NUCLEOTIDE SEQUENCE [LARGE SCALE GENOMIC DNA]</scope>
    <source>
        <strain evidence="2 3">NRRL Y-17804</strain>
    </source>
</reference>
<sequence length="154" mass="16635">MTYTRVPTPAKLRTRCQVDVNRAWEDRNMSSANHHDLYGPEHFENDATGTEALGYAVAVSTSTVNDSSPPASTSISTSSSTSSTSARDPSPPPLNTAPADQPIRRKSIHTKLENAVGKIQLKVGRAVHNRHLESGGEAKIEKAGLEAEVRGFER</sequence>
<dbReference type="Proteomes" id="UP000033140">
    <property type="component" value="Unassembled WGS sequence"/>
</dbReference>
<evidence type="ECO:0000313" key="2">
    <source>
        <dbReference type="EMBL" id="GAO48728.1"/>
    </source>
</evidence>
<evidence type="ECO:0000313" key="3">
    <source>
        <dbReference type="Proteomes" id="UP000033140"/>
    </source>
</evidence>
<feature type="region of interest" description="Disordered" evidence="1">
    <location>
        <begin position="60"/>
        <end position="111"/>
    </location>
</feature>
<comment type="caution">
    <text evidence="2">The sequence shown here is derived from an EMBL/GenBank/DDBJ whole genome shotgun (WGS) entry which is preliminary data.</text>
</comment>
<dbReference type="EMBL" id="BACD03000017">
    <property type="protein sequence ID" value="GAO48728.1"/>
    <property type="molecule type" value="Genomic_DNA"/>
</dbReference>
<keyword evidence="3" id="KW-1185">Reference proteome</keyword>
<gene>
    <name evidence="2" type="ORF">G7K_2898-t1</name>
</gene>
<name>A0A0E9NFY8_SAICN</name>
<proteinExistence type="predicted"/>
<organism evidence="2 3">
    <name type="scientific">Saitoella complicata (strain BCRC 22490 / CBS 7301 / JCM 7358 / NBRC 10748 / NRRL Y-17804)</name>
    <dbReference type="NCBI Taxonomy" id="698492"/>
    <lineage>
        <taxon>Eukaryota</taxon>
        <taxon>Fungi</taxon>
        <taxon>Dikarya</taxon>
        <taxon>Ascomycota</taxon>
        <taxon>Taphrinomycotina</taxon>
        <taxon>Taphrinomycotina incertae sedis</taxon>
        <taxon>Saitoella</taxon>
    </lineage>
</organism>
<reference evidence="2 3" key="1">
    <citation type="journal article" date="2011" name="J. Gen. Appl. Microbiol.">
        <title>Draft genome sequencing of the enigmatic yeast Saitoella complicata.</title>
        <authorList>
            <person name="Nishida H."/>
            <person name="Hamamoto M."/>
            <person name="Sugiyama J."/>
        </authorList>
    </citation>
    <scope>NUCLEOTIDE SEQUENCE [LARGE SCALE GENOMIC DNA]</scope>
    <source>
        <strain evidence="2 3">NRRL Y-17804</strain>
    </source>
</reference>
<evidence type="ECO:0000256" key="1">
    <source>
        <dbReference type="SAM" id="MobiDB-lite"/>
    </source>
</evidence>